<dbReference type="PIRSF" id="PIRSF019435">
    <property type="entry name" value="UCP019435"/>
    <property type="match status" value="1"/>
</dbReference>
<sequence length="417" mass="46326">MTHDSLPDLMLPTELLLYRYRDGEVVPKRLAPSFHLSKLAQDLIEVFDASVGGRRAEITERVAALEGASIGFKVVRGLAHILATDYSKFEVKAPLEPTVLRSRVFALSSRMAGKMARGAILARVAAALSEEGVPLRPQEVEDHLYADLHENHVLVEFAPPTPQELLHRYNLAQVQGILYRAYALRITAHRNEPARYKQLLRYLKLFGLMVLVEGDADHGFTLTLDGPASLFRPSTRYGLAMAKLLPALLHVTKWSLVADVRPRADWEDVPESATFALDSECGLVSHYPVDAEFDSMIEEAFAARWAKTKTSWTLEREVDLVPVPGSVIVPDFRLVHPDGRSVLLEIVGYWRPEYLRKKFRSVAASGRTDLVLAVSERLNLDAAGVNPTDLPSGIRLVTFKGRLEPKAVLEALEASPA</sequence>
<protein>
    <recommendedName>
        <fullName evidence="3">DUF790 family protein</fullName>
    </recommendedName>
</protein>
<dbReference type="PANTHER" id="PTHR39640:SF1">
    <property type="entry name" value="DUF790 FAMILY PROTEIN"/>
    <property type="match status" value="1"/>
</dbReference>
<dbReference type="Pfam" id="PF05626">
    <property type="entry name" value="DUF790"/>
    <property type="match status" value="1"/>
</dbReference>
<dbReference type="RefSeq" id="WP_342767100.1">
    <property type="nucleotide sequence ID" value="NZ_QJSX01000027.1"/>
</dbReference>
<evidence type="ECO:0000313" key="2">
    <source>
        <dbReference type="Proteomes" id="UP000248326"/>
    </source>
</evidence>
<organism evidence="1 2">
    <name type="scientific">Deinococcus yavapaiensis KR-236</name>
    <dbReference type="NCBI Taxonomy" id="694435"/>
    <lineage>
        <taxon>Bacteria</taxon>
        <taxon>Thermotogati</taxon>
        <taxon>Deinococcota</taxon>
        <taxon>Deinococci</taxon>
        <taxon>Deinococcales</taxon>
        <taxon>Deinococcaceae</taxon>
        <taxon>Deinococcus</taxon>
    </lineage>
</organism>
<keyword evidence="2" id="KW-1185">Reference proteome</keyword>
<accession>A0A318S0G9</accession>
<dbReference type="PANTHER" id="PTHR39640">
    <property type="entry name" value="VNG6129C"/>
    <property type="match status" value="1"/>
</dbReference>
<reference evidence="1 2" key="1">
    <citation type="submission" date="2018-06" db="EMBL/GenBank/DDBJ databases">
        <title>Genomic Encyclopedia of Type Strains, Phase IV (KMG-IV): sequencing the most valuable type-strain genomes for metagenomic binning, comparative biology and taxonomic classification.</title>
        <authorList>
            <person name="Goeker M."/>
        </authorList>
    </citation>
    <scope>NUCLEOTIDE SEQUENCE [LARGE SCALE GENOMIC DNA]</scope>
    <source>
        <strain evidence="1 2">DSM 18048</strain>
    </source>
</reference>
<evidence type="ECO:0000313" key="1">
    <source>
        <dbReference type="EMBL" id="PYE48687.1"/>
    </source>
</evidence>
<evidence type="ECO:0008006" key="3">
    <source>
        <dbReference type="Google" id="ProtNLM"/>
    </source>
</evidence>
<dbReference type="InterPro" id="IPR008508">
    <property type="entry name" value="Bax1"/>
</dbReference>
<dbReference type="AlphaFoldDB" id="A0A318S0G9"/>
<name>A0A318S0G9_9DEIO</name>
<dbReference type="Proteomes" id="UP000248326">
    <property type="component" value="Unassembled WGS sequence"/>
</dbReference>
<dbReference type="EMBL" id="QJSX01000027">
    <property type="protein sequence ID" value="PYE48687.1"/>
    <property type="molecule type" value="Genomic_DNA"/>
</dbReference>
<comment type="caution">
    <text evidence="1">The sequence shown here is derived from an EMBL/GenBank/DDBJ whole genome shotgun (WGS) entry which is preliminary data.</text>
</comment>
<proteinExistence type="predicted"/>
<gene>
    <name evidence="1" type="ORF">DES52_12721</name>
</gene>